<name>A0A176VHY7_MARPO</name>
<protein>
    <submittedName>
        <fullName evidence="1">Uncharacterized protein</fullName>
    </submittedName>
</protein>
<proteinExistence type="predicted"/>
<reference evidence="1" key="1">
    <citation type="submission" date="2016-03" db="EMBL/GenBank/DDBJ databases">
        <title>Mechanisms controlling the formation of the plant cell surface in tip-growing cells are functionally conserved among land plants.</title>
        <authorList>
            <person name="Honkanen S."/>
            <person name="Jones V.A."/>
            <person name="Morieri G."/>
            <person name="Champion C."/>
            <person name="Hetherington A.J."/>
            <person name="Kelly S."/>
            <person name="Saint-Marcoux D."/>
            <person name="Proust H."/>
            <person name="Prescott H."/>
            <person name="Dolan L."/>
        </authorList>
    </citation>
    <scope>NUCLEOTIDE SEQUENCE [LARGE SCALE GENOMIC DNA]</scope>
    <source>
        <tissue evidence="1">Whole gametophyte</tissue>
    </source>
</reference>
<keyword evidence="2" id="KW-1185">Reference proteome</keyword>
<organism evidence="1 2">
    <name type="scientific">Marchantia polymorpha subsp. ruderalis</name>
    <dbReference type="NCBI Taxonomy" id="1480154"/>
    <lineage>
        <taxon>Eukaryota</taxon>
        <taxon>Viridiplantae</taxon>
        <taxon>Streptophyta</taxon>
        <taxon>Embryophyta</taxon>
        <taxon>Marchantiophyta</taxon>
        <taxon>Marchantiopsida</taxon>
        <taxon>Marchantiidae</taxon>
        <taxon>Marchantiales</taxon>
        <taxon>Marchantiaceae</taxon>
        <taxon>Marchantia</taxon>
    </lineage>
</organism>
<evidence type="ECO:0000313" key="1">
    <source>
        <dbReference type="EMBL" id="OAE20490.1"/>
    </source>
</evidence>
<dbReference type="EMBL" id="LVLJ01003604">
    <property type="protein sequence ID" value="OAE20490.1"/>
    <property type="molecule type" value="Genomic_DNA"/>
</dbReference>
<sequence>MDVLPNCEKSEQRLAKRQKVVTGDEEDLTLGLRRAETEVEVIRQSRTHARPKRKTSRGWMVTVVSNTSVKKTVAPIVGGTVVDAADVTLPSSPVEDVRPEVEKKTSEEESKGVEVTFPDFLQDKLEETCGGLRISNENGQKMTVNLLARLEKSREAYDAAIKRSERLITTAKRREKMHVKDFAKVEARRAEEVRIAEELRGKIVESKTTEEELSSKLVKIASKCDKEFQRAEELSASLAEEVLKHEEVLTNWAKKLADCKSAQSSTVECRLKVESERQRLQEQIGKADM</sequence>
<dbReference type="Proteomes" id="UP000077202">
    <property type="component" value="Unassembled WGS sequence"/>
</dbReference>
<accession>A0A176VHY7</accession>
<gene>
    <name evidence="1" type="ORF">AXG93_4698s1420</name>
</gene>
<dbReference type="AlphaFoldDB" id="A0A176VHY7"/>
<evidence type="ECO:0000313" key="2">
    <source>
        <dbReference type="Proteomes" id="UP000077202"/>
    </source>
</evidence>
<comment type="caution">
    <text evidence="1">The sequence shown here is derived from an EMBL/GenBank/DDBJ whole genome shotgun (WGS) entry which is preliminary data.</text>
</comment>